<comment type="caution">
    <text evidence="4">The sequence shown here is derived from an EMBL/GenBank/DDBJ whole genome shotgun (WGS) entry which is preliminary data.</text>
</comment>
<evidence type="ECO:0000256" key="2">
    <source>
        <dbReference type="PIRSR" id="PIRSR028973-1"/>
    </source>
</evidence>
<comment type="similarity">
    <text evidence="1">Belongs to the HIT family.</text>
</comment>
<reference evidence="4" key="1">
    <citation type="journal article" date="2020" name="Nat. Commun.">
        <title>Large-scale genome sequencing of mycorrhizal fungi provides insights into the early evolution of symbiotic traits.</title>
        <authorList>
            <person name="Miyauchi S."/>
            <person name="Kiss E."/>
            <person name="Kuo A."/>
            <person name="Drula E."/>
            <person name="Kohler A."/>
            <person name="Sanchez-Garcia M."/>
            <person name="Morin E."/>
            <person name="Andreopoulos B."/>
            <person name="Barry K.W."/>
            <person name="Bonito G."/>
            <person name="Buee M."/>
            <person name="Carver A."/>
            <person name="Chen C."/>
            <person name="Cichocki N."/>
            <person name="Clum A."/>
            <person name="Culley D."/>
            <person name="Crous P.W."/>
            <person name="Fauchery L."/>
            <person name="Girlanda M."/>
            <person name="Hayes R.D."/>
            <person name="Keri Z."/>
            <person name="LaButti K."/>
            <person name="Lipzen A."/>
            <person name="Lombard V."/>
            <person name="Magnuson J."/>
            <person name="Maillard F."/>
            <person name="Murat C."/>
            <person name="Nolan M."/>
            <person name="Ohm R.A."/>
            <person name="Pangilinan J."/>
            <person name="Pereira M.F."/>
            <person name="Perotto S."/>
            <person name="Peter M."/>
            <person name="Pfister S."/>
            <person name="Riley R."/>
            <person name="Sitrit Y."/>
            <person name="Stielow J.B."/>
            <person name="Szollosi G."/>
            <person name="Zifcakova L."/>
            <person name="Stursova M."/>
            <person name="Spatafora J.W."/>
            <person name="Tedersoo L."/>
            <person name="Vaario L.M."/>
            <person name="Yamada A."/>
            <person name="Yan M."/>
            <person name="Wang P."/>
            <person name="Xu J."/>
            <person name="Bruns T."/>
            <person name="Baldrian P."/>
            <person name="Vilgalys R."/>
            <person name="Dunand C."/>
            <person name="Henrissat B."/>
            <person name="Grigoriev I.V."/>
            <person name="Hibbett D."/>
            <person name="Nagy L.G."/>
            <person name="Martin F.M."/>
        </authorList>
    </citation>
    <scope>NUCLEOTIDE SEQUENCE</scope>
    <source>
        <strain evidence="4">UP504</strain>
    </source>
</reference>
<gene>
    <name evidence="4" type="ORF">BS47DRAFT_1339061</name>
</gene>
<evidence type="ECO:0000313" key="4">
    <source>
        <dbReference type="EMBL" id="KAF9517839.1"/>
    </source>
</evidence>
<dbReference type="Proteomes" id="UP000886523">
    <property type="component" value="Unassembled WGS sequence"/>
</dbReference>
<evidence type="ECO:0000256" key="3">
    <source>
        <dbReference type="SAM" id="MobiDB-lite"/>
    </source>
</evidence>
<dbReference type="Pfam" id="PF05652">
    <property type="entry name" value="DcpS"/>
    <property type="match status" value="1"/>
</dbReference>
<name>A0A9P6E0A8_9AGAM</name>
<dbReference type="InterPro" id="IPR008594">
    <property type="entry name" value="DcpS/DCS2"/>
</dbReference>
<dbReference type="InterPro" id="IPR011145">
    <property type="entry name" value="Scavenger_mRNA_decap_enz_N"/>
</dbReference>
<dbReference type="AlphaFoldDB" id="A0A9P6E0A8"/>
<evidence type="ECO:0008006" key="6">
    <source>
        <dbReference type="Google" id="ProtNLM"/>
    </source>
</evidence>
<dbReference type="Gene3D" id="3.30.428.10">
    <property type="entry name" value="HIT-like"/>
    <property type="match status" value="1"/>
</dbReference>
<feature type="region of interest" description="Disordered" evidence="3">
    <location>
        <begin position="1"/>
        <end position="39"/>
    </location>
</feature>
<dbReference type="PANTHER" id="PTHR12978:SF0">
    <property type="entry name" value="M7GPPPX DIPHOSPHATASE"/>
    <property type="match status" value="1"/>
</dbReference>
<dbReference type="GO" id="GO:0005634">
    <property type="term" value="C:nucleus"/>
    <property type="evidence" value="ECO:0007669"/>
    <property type="project" value="TreeGrafter"/>
</dbReference>
<sequence>MEGPTQSTAPQTSGTGSVSQTRTPSSSISVYNPGSINRNTISSTQSLPVKAIPMDLEALHSFLLERVLDQDPVTRSVTLLGTIRSDQTSGPAVPTIVTLQKTPFDQDHLLERLQQLERIQTIEGNDIYHWVLGWFGQGPLFSSADVKINIISPATEDHIRKHSSQRHIMVRETPDLYAQITKPYIDSFPPSRTQWVLNILDHVTEEDQILFEDPSPTDGFIILPDLKWDRKNLDTLYLVAIAHSPSVKSIRDLRKSHLSMLYSIRREALRVAKARWGIGRGGLRFYIHYQPSYYRFHVHIVTVEYSNLSRMNVGEAHLLEDVISLLETDVNDGPTIFERMTLTYVLGELHGLHDAMKHHGEMEQW</sequence>
<accession>A0A9P6E0A8</accession>
<dbReference type="Gene3D" id="3.30.200.40">
    <property type="entry name" value="Scavenger mRNA decapping enzyme, N-terminal domain"/>
    <property type="match status" value="1"/>
</dbReference>
<dbReference type="PANTHER" id="PTHR12978">
    <property type="entry name" value="HISTIDINE TRIAD HIT PROTEIN MEMBER"/>
    <property type="match status" value="1"/>
</dbReference>
<evidence type="ECO:0000313" key="5">
    <source>
        <dbReference type="Proteomes" id="UP000886523"/>
    </source>
</evidence>
<dbReference type="OrthoDB" id="10264956at2759"/>
<feature type="active site" description="Nucleophile" evidence="2">
    <location>
        <position position="297"/>
    </location>
</feature>
<proteinExistence type="inferred from homology"/>
<dbReference type="GO" id="GO:0000290">
    <property type="term" value="P:deadenylation-dependent decapping of nuclear-transcribed mRNA"/>
    <property type="evidence" value="ECO:0007669"/>
    <property type="project" value="InterPro"/>
</dbReference>
<dbReference type="GO" id="GO:0000932">
    <property type="term" value="C:P-body"/>
    <property type="evidence" value="ECO:0007669"/>
    <property type="project" value="TreeGrafter"/>
</dbReference>
<keyword evidence="5" id="KW-1185">Reference proteome</keyword>
<dbReference type="EMBL" id="MU128929">
    <property type="protein sequence ID" value="KAF9517839.1"/>
    <property type="molecule type" value="Genomic_DNA"/>
</dbReference>
<protein>
    <recommendedName>
        <fullName evidence="6">Scavenger mRNA decapping enzyme</fullName>
    </recommendedName>
</protein>
<evidence type="ECO:0000256" key="1">
    <source>
        <dbReference type="ARBA" id="ARBA00010208"/>
    </source>
</evidence>
<dbReference type="GO" id="GO:0000340">
    <property type="term" value="F:RNA 7-methylguanosine cap binding"/>
    <property type="evidence" value="ECO:0007669"/>
    <property type="project" value="TreeGrafter"/>
</dbReference>
<organism evidence="4 5">
    <name type="scientific">Hydnum rufescens UP504</name>
    <dbReference type="NCBI Taxonomy" id="1448309"/>
    <lineage>
        <taxon>Eukaryota</taxon>
        <taxon>Fungi</taxon>
        <taxon>Dikarya</taxon>
        <taxon>Basidiomycota</taxon>
        <taxon>Agaricomycotina</taxon>
        <taxon>Agaricomycetes</taxon>
        <taxon>Cantharellales</taxon>
        <taxon>Hydnaceae</taxon>
        <taxon>Hydnum</taxon>
    </lineage>
</organism>
<dbReference type="SUPFAM" id="SSF54197">
    <property type="entry name" value="HIT-like"/>
    <property type="match status" value="1"/>
</dbReference>
<dbReference type="Pfam" id="PF11969">
    <property type="entry name" value="DcpS_C"/>
    <property type="match status" value="1"/>
</dbReference>
<dbReference type="SUPFAM" id="SSF102860">
    <property type="entry name" value="mRNA decapping enzyme DcpS N-terminal domain"/>
    <property type="match status" value="1"/>
</dbReference>
<dbReference type="InterPro" id="IPR036265">
    <property type="entry name" value="HIT-like_sf"/>
</dbReference>
<dbReference type="GO" id="GO:0016787">
    <property type="term" value="F:hydrolase activity"/>
    <property type="evidence" value="ECO:0007669"/>
    <property type="project" value="InterPro"/>
</dbReference>
<dbReference type="PIRSF" id="PIRSF028973">
    <property type="entry name" value="Scavenger_mRNA_decap_enz"/>
    <property type="match status" value="1"/>
</dbReference>